<gene>
    <name evidence="3" type="ORF">OCH239_09920</name>
</gene>
<dbReference type="PATRIC" id="fig|1449350.3.peg.3314"/>
<dbReference type="Pfam" id="PF02195">
    <property type="entry name" value="ParB_N"/>
    <property type="match status" value="1"/>
</dbReference>
<evidence type="ECO:0000256" key="1">
    <source>
        <dbReference type="SAM" id="MobiDB-lite"/>
    </source>
</evidence>
<evidence type="ECO:0000259" key="2">
    <source>
        <dbReference type="SMART" id="SM00470"/>
    </source>
</evidence>
<comment type="caution">
    <text evidence="3">The sequence shown here is derived from an EMBL/GenBank/DDBJ whole genome shotgun (WGS) entry which is preliminary data.</text>
</comment>
<dbReference type="InterPro" id="IPR036086">
    <property type="entry name" value="ParB/Sulfiredoxin_sf"/>
</dbReference>
<feature type="region of interest" description="Disordered" evidence="1">
    <location>
        <begin position="278"/>
        <end position="302"/>
    </location>
</feature>
<dbReference type="GO" id="GO:0007059">
    <property type="term" value="P:chromosome segregation"/>
    <property type="evidence" value="ECO:0007669"/>
    <property type="project" value="TreeGrafter"/>
</dbReference>
<dbReference type="EMBL" id="JALZ01000024">
    <property type="protein sequence ID" value="ETX13498.1"/>
    <property type="molecule type" value="Genomic_DNA"/>
</dbReference>
<dbReference type="RefSeq" id="WP_037264915.1">
    <property type="nucleotide sequence ID" value="NZ_JALZ01000024.1"/>
</dbReference>
<protein>
    <recommendedName>
        <fullName evidence="2">ParB-like N-terminal domain-containing protein</fullName>
    </recommendedName>
</protein>
<proteinExistence type="predicted"/>
<dbReference type="SMART" id="SM00470">
    <property type="entry name" value="ParB"/>
    <property type="match status" value="1"/>
</dbReference>
<dbReference type="InterPro" id="IPR003115">
    <property type="entry name" value="ParB_N"/>
</dbReference>
<dbReference type="CDD" id="cd16405">
    <property type="entry name" value="RepB_like_N"/>
    <property type="match status" value="1"/>
</dbReference>
<dbReference type="InterPro" id="IPR050336">
    <property type="entry name" value="Chromosome_partition/occlusion"/>
</dbReference>
<dbReference type="STRING" id="1449350.OCH239_09920"/>
<dbReference type="InterPro" id="IPR037972">
    <property type="entry name" value="RepB_N"/>
</dbReference>
<sequence>MAKRKRLTPANPDFLEPAGAEAKSLFARPAPIADVARDASSAAALEEMAETLATAREEGRMVLTLSLDEIETGYLVRDRIAVDEGEMQVLKDSLRARGQQAPVEVAELEQGTDGTPRYGLISGWRRCRALSELHAETGEDRFARVLALLRRPCEASDAYLAMVEENEIRVGLSYYERARVVARAVEQGVFETKRDALRALFHAASRAKRSKIGSFLALVEALDGALRFPETIGERQGLALAKAMDADPEFGPGLRSQLETAGVGSAEAEQGLISSALLPGKNTKPARKAAQSSRVAAPAGKGTELRPGLWYQTESSGGITLSGPAMTSELRESLMNWLKKTG</sequence>
<feature type="domain" description="ParB-like N-terminal" evidence="2">
    <location>
        <begin position="63"/>
        <end position="167"/>
    </location>
</feature>
<dbReference type="OrthoDB" id="7812516at2"/>
<accession>X7EEF6</accession>
<evidence type="ECO:0000313" key="3">
    <source>
        <dbReference type="EMBL" id="ETX13498.1"/>
    </source>
</evidence>
<dbReference type="Proteomes" id="UP000022447">
    <property type="component" value="Unassembled WGS sequence"/>
</dbReference>
<dbReference type="PANTHER" id="PTHR33375:SF1">
    <property type="entry name" value="CHROMOSOME-PARTITIONING PROTEIN PARB-RELATED"/>
    <property type="match status" value="1"/>
</dbReference>
<dbReference type="GO" id="GO:0005694">
    <property type="term" value="C:chromosome"/>
    <property type="evidence" value="ECO:0007669"/>
    <property type="project" value="TreeGrafter"/>
</dbReference>
<dbReference type="Gene3D" id="3.90.1530.30">
    <property type="match status" value="1"/>
</dbReference>
<reference evidence="3 4" key="1">
    <citation type="submission" date="2014-01" db="EMBL/GenBank/DDBJ databases">
        <title>Roseivivax halodurans JCM 10272 Genome Sequencing.</title>
        <authorList>
            <person name="Lai Q."/>
            <person name="Li G."/>
            <person name="Shao Z."/>
        </authorList>
    </citation>
    <scope>NUCLEOTIDE SEQUENCE [LARGE SCALE GENOMIC DNA]</scope>
    <source>
        <strain evidence="3 4">JCM 10272</strain>
    </source>
</reference>
<keyword evidence="4" id="KW-1185">Reference proteome</keyword>
<evidence type="ECO:0000313" key="4">
    <source>
        <dbReference type="Proteomes" id="UP000022447"/>
    </source>
</evidence>
<name>X7EEF6_9RHOB</name>
<dbReference type="PANTHER" id="PTHR33375">
    <property type="entry name" value="CHROMOSOME-PARTITIONING PROTEIN PARB-RELATED"/>
    <property type="match status" value="1"/>
</dbReference>
<dbReference type="AlphaFoldDB" id="X7EEF6"/>
<dbReference type="SUPFAM" id="SSF110849">
    <property type="entry name" value="ParB/Sulfiredoxin"/>
    <property type="match status" value="1"/>
</dbReference>
<dbReference type="eggNOG" id="COG1475">
    <property type="taxonomic scope" value="Bacteria"/>
</dbReference>
<organism evidence="3 4">
    <name type="scientific">Roseivivax halodurans JCM 10272</name>
    <dbReference type="NCBI Taxonomy" id="1449350"/>
    <lineage>
        <taxon>Bacteria</taxon>
        <taxon>Pseudomonadati</taxon>
        <taxon>Pseudomonadota</taxon>
        <taxon>Alphaproteobacteria</taxon>
        <taxon>Rhodobacterales</taxon>
        <taxon>Roseobacteraceae</taxon>
        <taxon>Roseivivax</taxon>
    </lineage>
</organism>